<reference evidence="1" key="1">
    <citation type="journal article" date="2020" name="Microb. Genom.">
        <title>Genetic diversity of clinical and environmental Mucorales isolates obtained from an investigation of mucormycosis cases among solid organ transplant recipients.</title>
        <authorList>
            <person name="Nguyen M.H."/>
            <person name="Kaul D."/>
            <person name="Muto C."/>
            <person name="Cheng S.J."/>
            <person name="Richter R.A."/>
            <person name="Bruno V.M."/>
            <person name="Liu G."/>
            <person name="Beyhan S."/>
            <person name="Sundermann A.J."/>
            <person name="Mounaud S."/>
            <person name="Pasculle A.W."/>
            <person name="Nierman W.C."/>
            <person name="Driscoll E."/>
            <person name="Cumbie R."/>
            <person name="Clancy C.J."/>
            <person name="Dupont C.L."/>
        </authorList>
    </citation>
    <scope>NUCLEOTIDE SEQUENCE</scope>
    <source>
        <strain evidence="1">GL11</strain>
    </source>
</reference>
<dbReference type="EMBL" id="JAANQT010004355">
    <property type="protein sequence ID" value="KAG1299418.1"/>
    <property type="molecule type" value="Genomic_DNA"/>
</dbReference>
<organism evidence="1 2">
    <name type="scientific">Rhizopus oryzae</name>
    <name type="common">Mucormycosis agent</name>
    <name type="synonym">Rhizopus arrhizus var. delemar</name>
    <dbReference type="NCBI Taxonomy" id="64495"/>
    <lineage>
        <taxon>Eukaryota</taxon>
        <taxon>Fungi</taxon>
        <taxon>Fungi incertae sedis</taxon>
        <taxon>Mucoromycota</taxon>
        <taxon>Mucoromycotina</taxon>
        <taxon>Mucoromycetes</taxon>
        <taxon>Mucorales</taxon>
        <taxon>Mucorineae</taxon>
        <taxon>Rhizopodaceae</taxon>
        <taxon>Rhizopus</taxon>
    </lineage>
</organism>
<sequence>MKWIEVIHGSVGSTKIDGLVEAKENEELLLIFEFAGGNVSAFNSKFDNDVQKVYTNALHVLETRQQLKIFTAAYFDNKIILKVLKKLDYQFVRYLYVTINCPTNTFELRKFVTDINKVLAWARDLGESARAA</sequence>
<dbReference type="Proteomes" id="UP000716291">
    <property type="component" value="Unassembled WGS sequence"/>
</dbReference>
<dbReference type="AlphaFoldDB" id="A0A9P6WWM3"/>
<evidence type="ECO:0000313" key="1">
    <source>
        <dbReference type="EMBL" id="KAG1299418.1"/>
    </source>
</evidence>
<proteinExistence type="predicted"/>
<name>A0A9P6WWM3_RHIOR</name>
<gene>
    <name evidence="1" type="ORF">G6F64_012852</name>
</gene>
<protein>
    <submittedName>
        <fullName evidence="1">Uncharacterized protein</fullName>
    </submittedName>
</protein>
<accession>A0A9P6WWM3</accession>
<comment type="caution">
    <text evidence="1">The sequence shown here is derived from an EMBL/GenBank/DDBJ whole genome shotgun (WGS) entry which is preliminary data.</text>
</comment>
<keyword evidence="2" id="KW-1185">Reference proteome</keyword>
<evidence type="ECO:0000313" key="2">
    <source>
        <dbReference type="Proteomes" id="UP000716291"/>
    </source>
</evidence>